<dbReference type="AlphaFoldDB" id="A0A011QMR8"/>
<gene>
    <name evidence="1" type="ORF">AW10_01941</name>
</gene>
<dbReference type="STRING" id="1454003.AW10_01941"/>
<dbReference type="SUPFAM" id="SSF46894">
    <property type="entry name" value="C-terminal effector domain of the bipartite response regulators"/>
    <property type="match status" value="1"/>
</dbReference>
<evidence type="ECO:0000313" key="1">
    <source>
        <dbReference type="EMBL" id="EXI80164.1"/>
    </source>
</evidence>
<organism evidence="1 2">
    <name type="scientific">Candidatus Accumulibacter appositus</name>
    <dbReference type="NCBI Taxonomy" id="1454003"/>
    <lineage>
        <taxon>Bacteria</taxon>
        <taxon>Pseudomonadati</taxon>
        <taxon>Pseudomonadota</taxon>
        <taxon>Betaproteobacteria</taxon>
        <taxon>Candidatus Accumulibacter</taxon>
    </lineage>
</organism>
<dbReference type="EMBL" id="JEMX01000039">
    <property type="protein sequence ID" value="EXI80164.1"/>
    <property type="molecule type" value="Genomic_DNA"/>
</dbReference>
<dbReference type="GO" id="GO:0006355">
    <property type="term" value="P:regulation of DNA-templated transcription"/>
    <property type="evidence" value="ECO:0007669"/>
    <property type="project" value="InterPro"/>
</dbReference>
<evidence type="ECO:0008006" key="3">
    <source>
        <dbReference type="Google" id="ProtNLM"/>
    </source>
</evidence>
<sequence>MDKLAPYDRLLDAIYAASLEPDLWPDVLATICQGVNGDVYHLQGWDGDLGVDRLGIISFGKEEALASYQGHLGHIDPRRAQFRNGLPGPVTACHHYLDADFVRGSEFFRDYLVPHCGRYSATVPLFSAHGVHAQLDVVRASDRGPFAAAELSYLTRLAPHLRRGCRVMFELQSREAQQQLGQSMLDYSNLGIFGLAASRRIVQANRQGVALLTASDCLQELDGHLHAVDPGEDAALGEALQTAASRRAMNCSAETTACLGQGSAYLSLVPLITRERAPTLAVQSAVALCLVAKRGGNRLATARQLMEFFCLSPAEARLARSLAHGDCLDAFAEAQGIQRCTARTQLQHALRKTRTNDQKALIRLVLSLPAVR</sequence>
<evidence type="ECO:0000313" key="2">
    <source>
        <dbReference type="Proteomes" id="UP000021816"/>
    </source>
</evidence>
<dbReference type="GO" id="GO:0003677">
    <property type="term" value="F:DNA binding"/>
    <property type="evidence" value="ECO:0007669"/>
    <property type="project" value="InterPro"/>
</dbReference>
<dbReference type="Proteomes" id="UP000021816">
    <property type="component" value="Unassembled WGS sequence"/>
</dbReference>
<dbReference type="PATRIC" id="fig|1454003.3.peg.1992"/>
<reference evidence="1 2" key="1">
    <citation type="submission" date="2014-02" db="EMBL/GenBank/DDBJ databases">
        <title>Expanding our view of genomic diversity in Candidatus Accumulibacter clades.</title>
        <authorList>
            <person name="Skennerton C.T."/>
            <person name="Barr J.J."/>
            <person name="Slater F.R."/>
            <person name="Bond P.L."/>
            <person name="Tyson G.W."/>
        </authorList>
    </citation>
    <scope>NUCLEOTIDE SEQUENCE [LARGE SCALE GENOMIC DNA]</scope>
    <source>
        <strain evidence="2">BA-92</strain>
    </source>
</reference>
<proteinExistence type="predicted"/>
<accession>A0A011QMR8</accession>
<protein>
    <recommendedName>
        <fullName evidence="3">Helix-turn-helix transcriptional regulator</fullName>
    </recommendedName>
</protein>
<name>A0A011QMR8_9PROT</name>
<dbReference type="InterPro" id="IPR016032">
    <property type="entry name" value="Sig_transdc_resp-reg_C-effctor"/>
</dbReference>
<comment type="caution">
    <text evidence="1">The sequence shown here is derived from an EMBL/GenBank/DDBJ whole genome shotgun (WGS) entry which is preliminary data.</text>
</comment>